<dbReference type="InterPro" id="IPR007257">
    <property type="entry name" value="GINS_Psf2"/>
</dbReference>
<evidence type="ECO:0000259" key="9">
    <source>
        <dbReference type="Pfam" id="PF05916"/>
    </source>
</evidence>
<accession>A0A0L0SZP4</accession>
<feature type="domain" description="GINS subunit" evidence="9">
    <location>
        <begin position="75"/>
        <end position="175"/>
    </location>
</feature>
<dbReference type="FunFam" id="1.20.58.1020:FF:000001">
    <property type="entry name" value="DNA replication complex GINS protein PSF2"/>
    <property type="match status" value="1"/>
</dbReference>
<dbReference type="InterPro" id="IPR056784">
    <property type="entry name" value="PSF2_N"/>
</dbReference>
<keyword evidence="6" id="KW-0159">Chromosome partition</keyword>
<dbReference type="Proteomes" id="UP000054350">
    <property type="component" value="Unassembled WGS sequence"/>
</dbReference>
<keyword evidence="12" id="KW-1185">Reference proteome</keyword>
<name>A0A0L0SZP4_ALLM3</name>
<proteinExistence type="inferred from homology"/>
<comment type="similarity">
    <text evidence="2">Belongs to the GINS2/PSF2 family.</text>
</comment>
<dbReference type="SUPFAM" id="SSF158573">
    <property type="entry name" value="GINS helical bundle-like"/>
    <property type="match status" value="1"/>
</dbReference>
<protein>
    <recommendedName>
        <fullName evidence="4">DNA replication complex GINS protein PSF2</fullName>
    </recommendedName>
    <alternativeName>
        <fullName evidence="3">DNA replication complex GINS protein psf2</fullName>
    </alternativeName>
</protein>
<gene>
    <name evidence="11" type="ORF">AMAG_12546</name>
</gene>
<feature type="region of interest" description="Disordered" evidence="8">
    <location>
        <begin position="190"/>
        <end position="230"/>
    </location>
</feature>
<sequence length="230" mass="24612">MALPVQLQSALSPAEAEFLAENERIQIEPLRQLPVLGLIETEIGPFVPPRSVSVPLWLAIVLKKRGLCHVKPPRWLTAESLQDLVQAERTQDQFTPLPFHYMEVAKMLLEVAGDDLPDAGTCQTLLQDLREARRSKARQGVEIMDQSHIRVDNLAQMELNELRAPFTMSFSMMKRLQAAANLSRLGGSGGGLTRTTAGGTGAGASGSRGGGGMPSSSGTAAYGGGSGLSY</sequence>
<dbReference type="GO" id="GO:0006260">
    <property type="term" value="P:DNA replication"/>
    <property type="evidence" value="ECO:0007669"/>
    <property type="project" value="UniProtKB-KW"/>
</dbReference>
<dbReference type="OMA" id="GPYYMEL"/>
<dbReference type="CDD" id="cd11712">
    <property type="entry name" value="GINS_A_psf2"/>
    <property type="match status" value="1"/>
</dbReference>
<evidence type="ECO:0000256" key="5">
    <source>
        <dbReference type="ARBA" id="ARBA00022705"/>
    </source>
</evidence>
<dbReference type="AlphaFoldDB" id="A0A0L0SZP4"/>
<feature type="domain" description="DNA replication complex GINS protein PSF2 N-terminal" evidence="10">
    <location>
        <begin position="12"/>
        <end position="70"/>
    </location>
</feature>
<evidence type="ECO:0000313" key="11">
    <source>
        <dbReference type="EMBL" id="KNE67829.1"/>
    </source>
</evidence>
<dbReference type="InterPro" id="IPR036224">
    <property type="entry name" value="GINS_bundle-like_dom_sf"/>
</dbReference>
<dbReference type="OrthoDB" id="1938138at2759"/>
<dbReference type="VEuPathDB" id="FungiDB:AMAG_12546"/>
<reference evidence="12" key="2">
    <citation type="submission" date="2009-11" db="EMBL/GenBank/DDBJ databases">
        <title>The Genome Sequence of Allomyces macrogynus strain ATCC 38327.</title>
        <authorList>
            <consortium name="The Broad Institute Genome Sequencing Platform"/>
            <person name="Russ C."/>
            <person name="Cuomo C."/>
            <person name="Shea T."/>
            <person name="Young S.K."/>
            <person name="Zeng Q."/>
            <person name="Koehrsen M."/>
            <person name="Haas B."/>
            <person name="Borodovsky M."/>
            <person name="Guigo R."/>
            <person name="Alvarado L."/>
            <person name="Berlin A."/>
            <person name="Borenstein D."/>
            <person name="Chen Z."/>
            <person name="Engels R."/>
            <person name="Freedman E."/>
            <person name="Gellesch M."/>
            <person name="Goldberg J."/>
            <person name="Griggs A."/>
            <person name="Gujja S."/>
            <person name="Heiman D."/>
            <person name="Hepburn T."/>
            <person name="Howarth C."/>
            <person name="Jen D."/>
            <person name="Larson L."/>
            <person name="Lewis B."/>
            <person name="Mehta T."/>
            <person name="Park D."/>
            <person name="Pearson M."/>
            <person name="Roberts A."/>
            <person name="Saif S."/>
            <person name="Shenoy N."/>
            <person name="Sisk P."/>
            <person name="Stolte C."/>
            <person name="Sykes S."/>
            <person name="Walk T."/>
            <person name="White J."/>
            <person name="Yandava C."/>
            <person name="Burger G."/>
            <person name="Gray M.W."/>
            <person name="Holland P.W.H."/>
            <person name="King N."/>
            <person name="Lang F.B.F."/>
            <person name="Roger A.J."/>
            <person name="Ruiz-Trillo I."/>
            <person name="Lander E."/>
            <person name="Nusbaum C."/>
        </authorList>
    </citation>
    <scope>NUCLEOTIDE SEQUENCE [LARGE SCALE GENOMIC DNA]</scope>
    <source>
        <strain evidence="12">ATCC 38327</strain>
    </source>
</reference>
<dbReference type="FunFam" id="3.40.5.50:FF:000001">
    <property type="entry name" value="DNA replication complex GINS protein PSF2"/>
    <property type="match status" value="1"/>
</dbReference>
<dbReference type="PANTHER" id="PTHR12772">
    <property type="entry name" value="DNA REPLICATION COMPLEX GINS PROTEIN PSF2"/>
    <property type="match status" value="1"/>
</dbReference>
<dbReference type="GO" id="GO:0007059">
    <property type="term" value="P:chromosome segregation"/>
    <property type="evidence" value="ECO:0007669"/>
    <property type="project" value="UniProtKB-KW"/>
</dbReference>
<evidence type="ECO:0000313" key="12">
    <source>
        <dbReference type="Proteomes" id="UP000054350"/>
    </source>
</evidence>
<dbReference type="GO" id="GO:0000811">
    <property type="term" value="C:GINS complex"/>
    <property type="evidence" value="ECO:0007669"/>
    <property type="project" value="TreeGrafter"/>
</dbReference>
<keyword evidence="7" id="KW-0539">Nucleus</keyword>
<evidence type="ECO:0000256" key="6">
    <source>
        <dbReference type="ARBA" id="ARBA00022829"/>
    </source>
</evidence>
<dbReference type="EMBL" id="GG745354">
    <property type="protein sequence ID" value="KNE67829.1"/>
    <property type="molecule type" value="Genomic_DNA"/>
</dbReference>
<keyword evidence="5" id="KW-0235">DNA replication</keyword>
<dbReference type="CDD" id="cd21694">
    <property type="entry name" value="GINS_B_Psf2"/>
    <property type="match status" value="1"/>
</dbReference>
<dbReference type="SUPFAM" id="SSF160059">
    <property type="entry name" value="PriA/YqbF domain"/>
    <property type="match status" value="1"/>
</dbReference>
<evidence type="ECO:0000256" key="4">
    <source>
        <dbReference type="ARBA" id="ARBA00015139"/>
    </source>
</evidence>
<dbReference type="Pfam" id="PF25005">
    <property type="entry name" value="PSF2_N"/>
    <property type="match status" value="1"/>
</dbReference>
<evidence type="ECO:0000256" key="7">
    <source>
        <dbReference type="ARBA" id="ARBA00023242"/>
    </source>
</evidence>
<evidence type="ECO:0000256" key="8">
    <source>
        <dbReference type="SAM" id="MobiDB-lite"/>
    </source>
</evidence>
<organism evidence="11 12">
    <name type="scientific">Allomyces macrogynus (strain ATCC 38327)</name>
    <name type="common">Allomyces javanicus var. macrogynus</name>
    <dbReference type="NCBI Taxonomy" id="578462"/>
    <lineage>
        <taxon>Eukaryota</taxon>
        <taxon>Fungi</taxon>
        <taxon>Fungi incertae sedis</taxon>
        <taxon>Blastocladiomycota</taxon>
        <taxon>Blastocladiomycetes</taxon>
        <taxon>Blastocladiales</taxon>
        <taxon>Blastocladiaceae</taxon>
        <taxon>Allomyces</taxon>
    </lineage>
</organism>
<dbReference type="eggNOG" id="KOG4071">
    <property type="taxonomic scope" value="Eukaryota"/>
</dbReference>
<dbReference type="PANTHER" id="PTHR12772:SF0">
    <property type="entry name" value="DNA REPLICATION COMPLEX GINS PROTEIN PSF2"/>
    <property type="match status" value="1"/>
</dbReference>
<dbReference type="GO" id="GO:0000727">
    <property type="term" value="P:double-strand break repair via break-induced replication"/>
    <property type="evidence" value="ECO:0007669"/>
    <property type="project" value="TreeGrafter"/>
</dbReference>
<evidence type="ECO:0000256" key="3">
    <source>
        <dbReference type="ARBA" id="ARBA00013969"/>
    </source>
</evidence>
<comment type="subcellular location">
    <subcellularLocation>
        <location evidence="1">Nucleus</location>
    </subcellularLocation>
</comment>
<dbReference type="Pfam" id="PF05916">
    <property type="entry name" value="Sld5"/>
    <property type="match status" value="1"/>
</dbReference>
<dbReference type="Gene3D" id="1.20.58.1020">
    <property type="match status" value="1"/>
</dbReference>
<feature type="compositionally biased region" description="Gly residues" evidence="8">
    <location>
        <begin position="190"/>
        <end position="213"/>
    </location>
</feature>
<dbReference type="InterPro" id="IPR021151">
    <property type="entry name" value="GINS_A"/>
</dbReference>
<dbReference type="STRING" id="578462.A0A0L0SZP4"/>
<feature type="compositionally biased region" description="Gly residues" evidence="8">
    <location>
        <begin position="221"/>
        <end position="230"/>
    </location>
</feature>
<reference evidence="11 12" key="1">
    <citation type="submission" date="2009-11" db="EMBL/GenBank/DDBJ databases">
        <title>Annotation of Allomyces macrogynus ATCC 38327.</title>
        <authorList>
            <consortium name="The Broad Institute Genome Sequencing Platform"/>
            <person name="Russ C."/>
            <person name="Cuomo C."/>
            <person name="Burger G."/>
            <person name="Gray M.W."/>
            <person name="Holland P.W.H."/>
            <person name="King N."/>
            <person name="Lang F.B.F."/>
            <person name="Roger A.J."/>
            <person name="Ruiz-Trillo I."/>
            <person name="Young S.K."/>
            <person name="Zeng Q."/>
            <person name="Gargeya S."/>
            <person name="Fitzgerald M."/>
            <person name="Haas B."/>
            <person name="Abouelleil A."/>
            <person name="Alvarado L."/>
            <person name="Arachchi H.M."/>
            <person name="Berlin A."/>
            <person name="Chapman S.B."/>
            <person name="Gearin G."/>
            <person name="Goldberg J."/>
            <person name="Griggs A."/>
            <person name="Gujja S."/>
            <person name="Hansen M."/>
            <person name="Heiman D."/>
            <person name="Howarth C."/>
            <person name="Larimer J."/>
            <person name="Lui A."/>
            <person name="MacDonald P.J.P."/>
            <person name="McCowen C."/>
            <person name="Montmayeur A."/>
            <person name="Murphy C."/>
            <person name="Neiman D."/>
            <person name="Pearson M."/>
            <person name="Priest M."/>
            <person name="Roberts A."/>
            <person name="Saif S."/>
            <person name="Shea T."/>
            <person name="Sisk P."/>
            <person name="Stolte C."/>
            <person name="Sykes S."/>
            <person name="Wortman J."/>
            <person name="Nusbaum C."/>
            <person name="Birren B."/>
        </authorList>
    </citation>
    <scope>NUCLEOTIDE SEQUENCE [LARGE SCALE GENOMIC DNA]</scope>
    <source>
        <strain evidence="11 12">ATCC 38327</strain>
    </source>
</reference>
<evidence type="ECO:0000259" key="10">
    <source>
        <dbReference type="Pfam" id="PF25005"/>
    </source>
</evidence>
<dbReference type="Gene3D" id="3.40.5.50">
    <property type="match status" value="1"/>
</dbReference>
<evidence type="ECO:0000256" key="2">
    <source>
        <dbReference type="ARBA" id="ARBA00010565"/>
    </source>
</evidence>
<evidence type="ECO:0000256" key="1">
    <source>
        <dbReference type="ARBA" id="ARBA00004123"/>
    </source>
</evidence>